<dbReference type="PROSITE" id="PS00674">
    <property type="entry name" value="AAA"/>
    <property type="match status" value="1"/>
</dbReference>
<evidence type="ECO:0000256" key="10">
    <source>
        <dbReference type="ARBA" id="ARBA00023136"/>
    </source>
</evidence>
<evidence type="ECO:0000256" key="11">
    <source>
        <dbReference type="ARBA" id="ARBA00048778"/>
    </source>
</evidence>
<evidence type="ECO:0000256" key="2">
    <source>
        <dbReference type="ARBA" id="ARBA00007448"/>
    </source>
</evidence>
<feature type="region of interest" description="Disordered" evidence="13">
    <location>
        <begin position="357"/>
        <end position="383"/>
    </location>
</feature>
<dbReference type="SUPFAM" id="SSF52540">
    <property type="entry name" value="P-loop containing nucleoside triphosphate hydrolases"/>
    <property type="match status" value="1"/>
</dbReference>
<evidence type="ECO:0000259" key="15">
    <source>
        <dbReference type="SMART" id="SM01024"/>
    </source>
</evidence>
<gene>
    <name evidence="16" type="ORF">BLS_006865</name>
    <name evidence="17" type="ORF">EG328_007621</name>
</gene>
<keyword evidence="7 12" id="KW-0067">ATP-binding</keyword>
<evidence type="ECO:0000313" key="19">
    <source>
        <dbReference type="Proteomes" id="UP000447873"/>
    </source>
</evidence>
<dbReference type="OrthoDB" id="10251412at2759"/>
<feature type="domain" description="BCS1 N-terminal" evidence="15">
    <location>
        <begin position="64"/>
        <end position="256"/>
    </location>
</feature>
<comment type="catalytic activity">
    <reaction evidence="11">
        <text>ATP + H2O = ADP + phosphate + H(+)</text>
        <dbReference type="Rhea" id="RHEA:13065"/>
        <dbReference type="ChEBI" id="CHEBI:15377"/>
        <dbReference type="ChEBI" id="CHEBI:15378"/>
        <dbReference type="ChEBI" id="CHEBI:30616"/>
        <dbReference type="ChEBI" id="CHEBI:43474"/>
        <dbReference type="ChEBI" id="CHEBI:456216"/>
    </reaction>
    <physiologicalReaction direction="left-to-right" evidence="11">
        <dbReference type="Rhea" id="RHEA:13066"/>
    </physiologicalReaction>
</comment>
<dbReference type="AlphaFoldDB" id="A0A8H3UDF1"/>
<protein>
    <recommendedName>
        <fullName evidence="20">P-loop containing nucleoside triphosphate hydrolase protein</fullName>
    </recommendedName>
</protein>
<keyword evidence="8" id="KW-1133">Transmembrane helix</keyword>
<evidence type="ECO:0000313" key="18">
    <source>
        <dbReference type="Proteomes" id="UP000433883"/>
    </source>
</evidence>
<comment type="similarity">
    <text evidence="2">Belongs to the AAA ATPase family. BCS1 subfamily.</text>
</comment>
<keyword evidence="5" id="KW-0999">Mitochondrion inner membrane</keyword>
<dbReference type="InterPro" id="IPR014851">
    <property type="entry name" value="BCS1_N"/>
</dbReference>
<keyword evidence="3" id="KW-0812">Transmembrane</keyword>
<dbReference type="EMBL" id="WNWS01000410">
    <property type="protein sequence ID" value="KAE9968386.1"/>
    <property type="molecule type" value="Genomic_DNA"/>
</dbReference>
<dbReference type="Proteomes" id="UP000433883">
    <property type="component" value="Unassembled WGS sequence"/>
</dbReference>
<sequence>MLEQVSGLVGLQLASAFAGGTAGSSAGNTPHILLDRYIPGFGAIHGLILDRTGIDITSIVARCAIVLGVYTVSKFIWNKTYEFLIEYSTSAITIPAHDVLNKEVLSWMSTHVVVKRGSRHLSAQTVRSGDDAIIDPYRSPGYPMPGMPNAQTSRSSSVRFYPAVGIHYFLFQGRPFVFELASESTKNRFEGETGQSPIILRCLGRNPEPLKRFLSACKEFGRDARDAMTVVCTADERSPNRWGRMITRPSRPLKTVDMDEMMKGSLIKDIERYLDPSTRKFYSNRGIPYRRGYLFYGAPGTGKTSLSFALAGHFKLNLYIMSLASPKMDDGMLDTMFGMLPPQCIVLMEDIDSARIERGSKQSEDEDEHAKKKRSRNNGPVTLSGLLNAIDGSASQEGRVLIMTSNSPEQLDDALLRPGRIDKQLCFPASSSAMAARLFIRMFTKDEGDSSEDMAADNDENLMVEDVDTATIASMAKTFAAKIPGEKLTPAEVQGFLLDYRTSPQDAIAKVDAWVKVMSEAKEKGTAVLDHFKAAAPSATSSEAELFDMMDSADPYRMMFNPPKLDYDDPRIQDMMREMPPHILDMMPKRSEVLGEEEEEE</sequence>
<dbReference type="InterPro" id="IPR003959">
    <property type="entry name" value="ATPase_AAA_core"/>
</dbReference>
<keyword evidence="4 12" id="KW-0547">Nucleotide-binding</keyword>
<evidence type="ECO:0000313" key="17">
    <source>
        <dbReference type="EMBL" id="KAE9968386.1"/>
    </source>
</evidence>
<evidence type="ECO:0000256" key="8">
    <source>
        <dbReference type="ARBA" id="ARBA00022989"/>
    </source>
</evidence>
<dbReference type="Pfam" id="PF25426">
    <property type="entry name" value="AAA_lid_BCS1"/>
    <property type="match status" value="1"/>
</dbReference>
<evidence type="ECO:0000256" key="12">
    <source>
        <dbReference type="RuleBase" id="RU003651"/>
    </source>
</evidence>
<keyword evidence="6" id="KW-0378">Hydrolase</keyword>
<accession>A0A8H3UDF1</accession>
<evidence type="ECO:0000259" key="14">
    <source>
        <dbReference type="SMART" id="SM00382"/>
    </source>
</evidence>
<dbReference type="Proteomes" id="UP000447873">
    <property type="component" value="Unassembled WGS sequence"/>
</dbReference>
<dbReference type="Pfam" id="PF00004">
    <property type="entry name" value="AAA"/>
    <property type="match status" value="1"/>
</dbReference>
<dbReference type="SMART" id="SM01024">
    <property type="entry name" value="BCS1_N"/>
    <property type="match status" value="1"/>
</dbReference>
<dbReference type="EMBL" id="WNWQ01000513">
    <property type="protein sequence ID" value="KAE9966679.1"/>
    <property type="molecule type" value="Genomic_DNA"/>
</dbReference>
<dbReference type="GO" id="GO:0016887">
    <property type="term" value="F:ATP hydrolysis activity"/>
    <property type="evidence" value="ECO:0007669"/>
    <property type="project" value="InterPro"/>
</dbReference>
<keyword evidence="10" id="KW-0472">Membrane</keyword>
<reference evidence="16 18" key="1">
    <citation type="submission" date="2019-11" db="EMBL/GenBank/DDBJ databases">
        <title>Venturia inaequalis Genome Resource.</title>
        <authorList>
            <person name="Lichtner F.J."/>
        </authorList>
    </citation>
    <scope>NUCLEOTIDE SEQUENCE [LARGE SCALE GENOMIC DNA]</scope>
    <source>
        <strain evidence="17 19">120213</strain>
        <strain evidence="16">Bline_iso_100314</strain>
    </source>
</reference>
<evidence type="ECO:0000256" key="7">
    <source>
        <dbReference type="ARBA" id="ARBA00022840"/>
    </source>
</evidence>
<keyword evidence="9" id="KW-0496">Mitochondrion</keyword>
<evidence type="ECO:0000313" key="16">
    <source>
        <dbReference type="EMBL" id="KAE9966679.1"/>
    </source>
</evidence>
<dbReference type="InterPro" id="IPR003960">
    <property type="entry name" value="ATPase_AAA_CS"/>
</dbReference>
<dbReference type="GO" id="GO:0005524">
    <property type="term" value="F:ATP binding"/>
    <property type="evidence" value="ECO:0007669"/>
    <property type="project" value="UniProtKB-KW"/>
</dbReference>
<comment type="caution">
    <text evidence="16">The sequence shown here is derived from an EMBL/GenBank/DDBJ whole genome shotgun (WGS) entry which is preliminary data.</text>
</comment>
<evidence type="ECO:0000256" key="5">
    <source>
        <dbReference type="ARBA" id="ARBA00022792"/>
    </source>
</evidence>
<proteinExistence type="inferred from homology"/>
<dbReference type="InterPro" id="IPR050747">
    <property type="entry name" value="Mitochondrial_chaperone_BCS1"/>
</dbReference>
<dbReference type="InterPro" id="IPR057495">
    <property type="entry name" value="AAA_lid_BCS1"/>
</dbReference>
<dbReference type="Pfam" id="PF08740">
    <property type="entry name" value="BCS1_N"/>
    <property type="match status" value="1"/>
</dbReference>
<evidence type="ECO:0008006" key="20">
    <source>
        <dbReference type="Google" id="ProtNLM"/>
    </source>
</evidence>
<evidence type="ECO:0000256" key="4">
    <source>
        <dbReference type="ARBA" id="ARBA00022741"/>
    </source>
</evidence>
<dbReference type="PANTHER" id="PTHR23070">
    <property type="entry name" value="BCS1 AAA-TYPE ATPASE"/>
    <property type="match status" value="1"/>
</dbReference>
<dbReference type="GO" id="GO:0005743">
    <property type="term" value="C:mitochondrial inner membrane"/>
    <property type="evidence" value="ECO:0007669"/>
    <property type="project" value="UniProtKB-SubCell"/>
</dbReference>
<evidence type="ECO:0000256" key="1">
    <source>
        <dbReference type="ARBA" id="ARBA00004434"/>
    </source>
</evidence>
<dbReference type="InterPro" id="IPR027417">
    <property type="entry name" value="P-loop_NTPase"/>
</dbReference>
<evidence type="ECO:0000256" key="3">
    <source>
        <dbReference type="ARBA" id="ARBA00022692"/>
    </source>
</evidence>
<dbReference type="Gene3D" id="3.40.50.300">
    <property type="entry name" value="P-loop containing nucleotide triphosphate hydrolases"/>
    <property type="match status" value="1"/>
</dbReference>
<dbReference type="SMART" id="SM00382">
    <property type="entry name" value="AAA"/>
    <property type="match status" value="1"/>
</dbReference>
<dbReference type="InterPro" id="IPR003593">
    <property type="entry name" value="AAA+_ATPase"/>
</dbReference>
<comment type="subcellular location">
    <subcellularLocation>
        <location evidence="1">Mitochondrion inner membrane</location>
        <topology evidence="1">Single-pass membrane protein</topology>
    </subcellularLocation>
</comment>
<name>A0A8H3UDF1_VENIN</name>
<evidence type="ECO:0000256" key="13">
    <source>
        <dbReference type="SAM" id="MobiDB-lite"/>
    </source>
</evidence>
<feature type="domain" description="AAA+ ATPase" evidence="14">
    <location>
        <begin position="289"/>
        <end position="431"/>
    </location>
</feature>
<evidence type="ECO:0000256" key="9">
    <source>
        <dbReference type="ARBA" id="ARBA00023128"/>
    </source>
</evidence>
<organism evidence="16 18">
    <name type="scientific">Venturia inaequalis</name>
    <name type="common">Apple scab fungus</name>
    <dbReference type="NCBI Taxonomy" id="5025"/>
    <lineage>
        <taxon>Eukaryota</taxon>
        <taxon>Fungi</taxon>
        <taxon>Dikarya</taxon>
        <taxon>Ascomycota</taxon>
        <taxon>Pezizomycotina</taxon>
        <taxon>Dothideomycetes</taxon>
        <taxon>Pleosporomycetidae</taxon>
        <taxon>Venturiales</taxon>
        <taxon>Venturiaceae</taxon>
        <taxon>Venturia</taxon>
    </lineage>
</organism>
<evidence type="ECO:0000256" key="6">
    <source>
        <dbReference type="ARBA" id="ARBA00022801"/>
    </source>
</evidence>